<dbReference type="EMBL" id="WQMT02000010">
    <property type="protein sequence ID" value="KAG9218317.1"/>
    <property type="molecule type" value="Genomic_DNA"/>
</dbReference>
<reference evidence="1 2" key="1">
    <citation type="journal article" date="2021" name="Appl. Environ. Microbiol.">
        <title>Genetic linkage and physical mapping for an oyster mushroom Pleurotus cornucopiae and QTL analysis for the trait cap color.</title>
        <authorList>
            <person name="Zhang Y."/>
            <person name="Gao W."/>
            <person name="Sonnenberg A."/>
            <person name="Chen Q."/>
            <person name="Zhang J."/>
            <person name="Huang C."/>
        </authorList>
    </citation>
    <scope>NUCLEOTIDE SEQUENCE [LARGE SCALE GENOMIC DNA]</scope>
    <source>
        <strain evidence="1">CCMSSC00406</strain>
    </source>
</reference>
<gene>
    <name evidence="1" type="ORF">CCMSSC00406_0007312</name>
</gene>
<sequence length="539" mass="58565">MGFLQSWTASVCTHLLWFLTVTNPATTLGQDGLLECLGTSHIATVPPGSPDFPQDSLAFNRRLQYTPAAIVFPTSAQEVSAAVLCAAGAGIHVAARSGGHNYGAFSLGGQNGSLVVDLSKMNKIVVNANGIASFQTGNRLGDVALTLFDNGERAMAHGTCPHVGSGGHAGCGGFGFASRMWGLLIDQVESAEVVLANGSIVQTSTSINSDLFWAIRGASPSFGIVTEYRMKTHAAPSENVIFTYTYLVDPAAATKIFTEFQSFSKSLAPPELGLQVSVRHYFQRGVVHMNLTGVYYGDVEHFHDVFDPLLSNLSAMHINHGYENVTTYAWVPSLIQLSEVGTLNTSSPILKGSHDTFFAKSLMVYEDALLKDEAIQSFFDYASLEGVHTLTSWFVLVDLFGGKGSAITAVANNATAYSQRKGLYNFQMYARSPNHQPPFPTDGLAFVNNMLGSITGRMPSEWPFGAFTCYTDPTLEPKQWQSQYYGENFSKLTTLHFKYDNNSLFNYPQGIPNSPLPNSLQPDLNMDLFNPTVQKFLNV</sequence>
<organism evidence="1 2">
    <name type="scientific">Pleurotus cornucopiae</name>
    <name type="common">Cornucopia mushroom</name>
    <dbReference type="NCBI Taxonomy" id="5321"/>
    <lineage>
        <taxon>Eukaryota</taxon>
        <taxon>Fungi</taxon>
        <taxon>Dikarya</taxon>
        <taxon>Basidiomycota</taxon>
        <taxon>Agaricomycotina</taxon>
        <taxon>Agaricomycetes</taxon>
        <taxon>Agaricomycetidae</taxon>
        <taxon>Agaricales</taxon>
        <taxon>Pleurotineae</taxon>
        <taxon>Pleurotaceae</taxon>
        <taxon>Pleurotus</taxon>
    </lineage>
</organism>
<comment type="caution">
    <text evidence="1">The sequence shown here is derived from an EMBL/GenBank/DDBJ whole genome shotgun (WGS) entry which is preliminary data.</text>
</comment>
<evidence type="ECO:0000313" key="2">
    <source>
        <dbReference type="Proteomes" id="UP000824881"/>
    </source>
</evidence>
<keyword evidence="2" id="KW-1185">Reference proteome</keyword>
<name>A0ACB7IJC3_PLECO</name>
<evidence type="ECO:0000313" key="1">
    <source>
        <dbReference type="EMBL" id="KAG9218317.1"/>
    </source>
</evidence>
<dbReference type="Proteomes" id="UP000824881">
    <property type="component" value="Unassembled WGS sequence"/>
</dbReference>
<accession>A0ACB7IJC3</accession>
<protein>
    <submittedName>
        <fullName evidence="1">Uncharacterized protein</fullName>
    </submittedName>
</protein>
<proteinExistence type="predicted"/>